<dbReference type="GO" id="GO:0003677">
    <property type="term" value="F:DNA binding"/>
    <property type="evidence" value="ECO:0007669"/>
    <property type="project" value="InterPro"/>
</dbReference>
<evidence type="ECO:0000259" key="1">
    <source>
        <dbReference type="PROSITE" id="PS50943"/>
    </source>
</evidence>
<evidence type="ECO:0000313" key="2">
    <source>
        <dbReference type="EMBL" id="KOF14237.1"/>
    </source>
</evidence>
<dbReference type="InterPro" id="IPR010982">
    <property type="entry name" value="Lambda_DNA-bd_dom_sf"/>
</dbReference>
<dbReference type="CDD" id="cd00093">
    <property type="entry name" value="HTH_XRE"/>
    <property type="match status" value="1"/>
</dbReference>
<dbReference type="Proteomes" id="UP000037425">
    <property type="component" value="Unassembled WGS sequence"/>
</dbReference>
<dbReference type="AlphaFoldDB" id="A0A0L8BHT0"/>
<dbReference type="Pfam" id="PF01381">
    <property type="entry name" value="HTH_3"/>
    <property type="match status" value="1"/>
</dbReference>
<evidence type="ECO:0000313" key="3">
    <source>
        <dbReference type="Proteomes" id="UP000037425"/>
    </source>
</evidence>
<comment type="caution">
    <text evidence="2">The sequence shown here is derived from an EMBL/GenBank/DDBJ whole genome shotgun (WGS) entry which is preliminary data.</text>
</comment>
<dbReference type="EMBL" id="LGAP01000028">
    <property type="protein sequence ID" value="KOF14237.1"/>
    <property type="molecule type" value="Genomic_DNA"/>
</dbReference>
<dbReference type="RefSeq" id="WP_082367188.1">
    <property type="nucleotide sequence ID" value="NZ_LGAP01000028.1"/>
</dbReference>
<gene>
    <name evidence="2" type="ORF">AC244_27565</name>
</gene>
<accession>A0A0L8BHT0</accession>
<dbReference type="PROSITE" id="PS50943">
    <property type="entry name" value="HTH_CROC1"/>
    <property type="match status" value="1"/>
</dbReference>
<proteinExistence type="predicted"/>
<organism evidence="2 3">
    <name type="scientific">Ensifer adhaerens</name>
    <name type="common">Sinorhizobium morelense</name>
    <dbReference type="NCBI Taxonomy" id="106592"/>
    <lineage>
        <taxon>Bacteria</taxon>
        <taxon>Pseudomonadati</taxon>
        <taxon>Pseudomonadota</taxon>
        <taxon>Alphaproteobacteria</taxon>
        <taxon>Hyphomicrobiales</taxon>
        <taxon>Rhizobiaceae</taxon>
        <taxon>Sinorhizobium/Ensifer group</taxon>
        <taxon>Ensifer</taxon>
    </lineage>
</organism>
<feature type="domain" description="HTH cro/C1-type" evidence="1">
    <location>
        <begin position="34"/>
        <end position="88"/>
    </location>
</feature>
<name>A0A0L8BHT0_ENSAD</name>
<reference evidence="3" key="1">
    <citation type="submission" date="2015-07" db="EMBL/GenBank/DDBJ databases">
        <title>Whole genome sequence of an Ensifer adhaerens strain isolated from a cave pool in the Wind Cave National Park.</title>
        <authorList>
            <person name="Eng W.W.H."/>
            <person name="Gan H.M."/>
            <person name="Barton H.A."/>
            <person name="Savka M.A."/>
        </authorList>
    </citation>
    <scope>NUCLEOTIDE SEQUENCE [LARGE SCALE GENOMIC DNA]</scope>
    <source>
        <strain evidence="3">SD006</strain>
    </source>
</reference>
<dbReference type="SMART" id="SM00530">
    <property type="entry name" value="HTH_XRE"/>
    <property type="match status" value="1"/>
</dbReference>
<dbReference type="InterPro" id="IPR001387">
    <property type="entry name" value="Cro/C1-type_HTH"/>
</dbReference>
<protein>
    <submittedName>
        <fullName evidence="2">Transcriptional regulator</fullName>
    </submittedName>
</protein>
<dbReference type="OrthoDB" id="7871866at2"/>
<dbReference type="SUPFAM" id="SSF47413">
    <property type="entry name" value="lambda repressor-like DNA-binding domains"/>
    <property type="match status" value="1"/>
</dbReference>
<sequence>MPRWKKPTKEETRELRRRLAVRAAAGDLRLPQAVSEMRRALGLNQKQFSELTGITRRQVAEIETGKANPTVDTVAKIGRLFGFTLGFVPKSRLDSPTEDHK</sequence>
<dbReference type="Gene3D" id="1.10.260.40">
    <property type="entry name" value="lambda repressor-like DNA-binding domains"/>
    <property type="match status" value="1"/>
</dbReference>